<organism evidence="2 3">
    <name type="scientific">Actinoplanes aureus</name>
    <dbReference type="NCBI Taxonomy" id="2792083"/>
    <lineage>
        <taxon>Bacteria</taxon>
        <taxon>Bacillati</taxon>
        <taxon>Actinomycetota</taxon>
        <taxon>Actinomycetes</taxon>
        <taxon>Micromonosporales</taxon>
        <taxon>Micromonosporaceae</taxon>
        <taxon>Actinoplanes</taxon>
    </lineage>
</organism>
<feature type="transmembrane region" description="Helical" evidence="1">
    <location>
        <begin position="75"/>
        <end position="95"/>
    </location>
</feature>
<keyword evidence="1" id="KW-0812">Transmembrane</keyword>
<reference evidence="2" key="1">
    <citation type="submission" date="2020-11" db="EMBL/GenBank/DDBJ databases">
        <title>Isolation and identification of active actinomycetes.</title>
        <authorList>
            <person name="Sun X."/>
        </authorList>
    </citation>
    <scope>NUCLEOTIDE SEQUENCE</scope>
    <source>
        <strain evidence="2">NEAU-A11</strain>
    </source>
</reference>
<proteinExistence type="predicted"/>
<dbReference type="Proteomes" id="UP000598146">
    <property type="component" value="Unassembled WGS sequence"/>
</dbReference>
<evidence type="ECO:0000313" key="3">
    <source>
        <dbReference type="Proteomes" id="UP000598146"/>
    </source>
</evidence>
<dbReference type="RefSeq" id="WP_196415971.1">
    <property type="nucleotide sequence ID" value="NZ_JADQTO010000010.1"/>
</dbReference>
<keyword evidence="3" id="KW-1185">Reference proteome</keyword>
<keyword evidence="1" id="KW-1133">Transmembrane helix</keyword>
<dbReference type="EMBL" id="JADQTO010000010">
    <property type="protein sequence ID" value="MBG0564189.1"/>
    <property type="molecule type" value="Genomic_DNA"/>
</dbReference>
<comment type="caution">
    <text evidence="2">The sequence shown here is derived from an EMBL/GenBank/DDBJ whole genome shotgun (WGS) entry which is preliminary data.</text>
</comment>
<name>A0A931C695_9ACTN</name>
<protein>
    <submittedName>
        <fullName evidence="2">Uncharacterized protein</fullName>
    </submittedName>
</protein>
<keyword evidence="1" id="KW-0472">Membrane</keyword>
<evidence type="ECO:0000256" key="1">
    <source>
        <dbReference type="SAM" id="Phobius"/>
    </source>
</evidence>
<feature type="transmembrane region" description="Helical" evidence="1">
    <location>
        <begin position="52"/>
        <end position="68"/>
    </location>
</feature>
<gene>
    <name evidence="2" type="ORF">I4J89_22340</name>
</gene>
<feature type="transmembrane region" description="Helical" evidence="1">
    <location>
        <begin position="107"/>
        <end position="133"/>
    </location>
</feature>
<sequence>MTNALLRRWPSALGLTAAVLVLIFGADRESASTSVNVAVLCYFAAAAFDRRWVAWAGVAGFSVVVFAAELGGVPWWAAFAVVAVLLLGAGFAIRAPRHALLAQAGAALAYGAPAVVALYLSPLAGAILAGLSLATHAAWDLVNYRRNTVVPRSLSEACMLLDIPLGIGVIILAAAA</sequence>
<evidence type="ECO:0000313" key="2">
    <source>
        <dbReference type="EMBL" id="MBG0564189.1"/>
    </source>
</evidence>
<dbReference type="AlphaFoldDB" id="A0A931C695"/>
<accession>A0A931C695</accession>
<feature type="transmembrane region" description="Helical" evidence="1">
    <location>
        <begin position="154"/>
        <end position="175"/>
    </location>
</feature>